<dbReference type="Gene3D" id="3.60.40.10">
    <property type="entry name" value="PPM-type phosphatase domain"/>
    <property type="match status" value="1"/>
</dbReference>
<evidence type="ECO:0000259" key="3">
    <source>
        <dbReference type="SMART" id="SM00331"/>
    </source>
</evidence>
<dbReference type="EMBL" id="CP070608">
    <property type="protein sequence ID" value="QSE98382.1"/>
    <property type="molecule type" value="Genomic_DNA"/>
</dbReference>
<dbReference type="SUPFAM" id="SSF81606">
    <property type="entry name" value="PP2C-like"/>
    <property type="match status" value="1"/>
</dbReference>
<gene>
    <name evidence="4" type="ORF">JR347_04710</name>
</gene>
<evidence type="ECO:0000256" key="1">
    <source>
        <dbReference type="ARBA" id="ARBA00022801"/>
    </source>
</evidence>
<accession>A0A975A2C4</accession>
<feature type="transmembrane region" description="Helical" evidence="2">
    <location>
        <begin position="12"/>
        <end position="33"/>
    </location>
</feature>
<feature type="transmembrane region" description="Helical" evidence="2">
    <location>
        <begin position="76"/>
        <end position="98"/>
    </location>
</feature>
<feature type="transmembrane region" description="Helical" evidence="2">
    <location>
        <begin position="110"/>
        <end position="134"/>
    </location>
</feature>
<dbReference type="PANTHER" id="PTHR43156:SF2">
    <property type="entry name" value="STAGE II SPORULATION PROTEIN E"/>
    <property type="match status" value="1"/>
</dbReference>
<sequence>MLSAKAIIRLSTLVSILSWVALVFTDLSIVFSSTSSINPSVDDEVPKILLSLFAFSVFLYYKFKIEKAESINFVDLLWKVFVTGLVVTIVSLFFRLILNLLGNTKLAGNVVFLDFLYLVNLGLIISFLVSTFVVWKRLILYQKSKFLLTTWKVFEYALLGSLVYSLFGGPAVVWFREYYITILILMGLFLSANMKWVAYLNFKQKWKSILLIALAMFYLGYFSVTLYGFSVDISEQTNQFQDFRDSVFVTSMISFIFVYALFSLLVILFNLPTSSVFEQKLEEVLNFQRLSQSIQTEQNEERVYDILLESSVSTVFADAAWIELHDTRSGSTFFTHHIEEDEILKIKKHFVDNNIKGILDKGSDRTKNLGKYLATLKATRFRSMIAFPVHVKGKQEATLALLKEVSDGFNKENANIIDAFSNQAGISIENFRLLSEALQNERYKEELKIAKKVQSSLLPKDLAVSKDFEVTAFSEAADEVGGDYYDTLVIDDHRVAIIISDVSGKGTSAAFHMSQMKGVFQSLAQLGLEPKEFLVKANTALSKCLDKTSFITTSFFVVDTKKKVVEFARAGHCPTLYFDSEKKQWEFFQNKGLGLGILRNGDFANFIQPNKFSYKPGDIIILYTDGITEAKNMKGHEFGYERLQEAVTKTVNCTAEEIQKAIIDDLYEFTGTPVIDDDYTTVVIKFRES</sequence>
<dbReference type="PANTHER" id="PTHR43156">
    <property type="entry name" value="STAGE II SPORULATION PROTEIN E-RELATED"/>
    <property type="match status" value="1"/>
</dbReference>
<evidence type="ECO:0000313" key="4">
    <source>
        <dbReference type="EMBL" id="QSE98382.1"/>
    </source>
</evidence>
<keyword evidence="5" id="KW-1185">Reference proteome</keyword>
<dbReference type="KEGG" id="fuv:JR347_04710"/>
<evidence type="ECO:0000256" key="2">
    <source>
        <dbReference type="SAM" id="Phobius"/>
    </source>
</evidence>
<feature type="domain" description="PPM-type phosphatase" evidence="3">
    <location>
        <begin position="465"/>
        <end position="686"/>
    </location>
</feature>
<keyword evidence="2" id="KW-1133">Transmembrane helix</keyword>
<dbReference type="InterPro" id="IPR052016">
    <property type="entry name" value="Bact_Sigma-Reg"/>
</dbReference>
<organism evidence="4 5">
    <name type="scientific">Fulvivirga lutea</name>
    <dbReference type="NCBI Taxonomy" id="2810512"/>
    <lineage>
        <taxon>Bacteria</taxon>
        <taxon>Pseudomonadati</taxon>
        <taxon>Bacteroidota</taxon>
        <taxon>Cytophagia</taxon>
        <taxon>Cytophagales</taxon>
        <taxon>Fulvivirgaceae</taxon>
        <taxon>Fulvivirga</taxon>
    </lineage>
</organism>
<reference evidence="4" key="1">
    <citation type="submission" date="2021-02" db="EMBL/GenBank/DDBJ databases">
        <title>Fulvivirga sp. S481 isolated from sea water.</title>
        <authorList>
            <person name="Bae S.S."/>
            <person name="Baek K."/>
        </authorList>
    </citation>
    <scope>NUCLEOTIDE SEQUENCE</scope>
    <source>
        <strain evidence="4">S481</strain>
    </source>
</reference>
<dbReference type="InterPro" id="IPR029016">
    <property type="entry name" value="GAF-like_dom_sf"/>
</dbReference>
<dbReference type="RefSeq" id="WP_205722896.1">
    <property type="nucleotide sequence ID" value="NZ_CP070608.1"/>
</dbReference>
<dbReference type="Pfam" id="PF07228">
    <property type="entry name" value="SpoIIE"/>
    <property type="match status" value="1"/>
</dbReference>
<dbReference type="SUPFAM" id="SSF55781">
    <property type="entry name" value="GAF domain-like"/>
    <property type="match status" value="1"/>
</dbReference>
<dbReference type="SMART" id="SM00331">
    <property type="entry name" value="PP2C_SIG"/>
    <property type="match status" value="1"/>
</dbReference>
<proteinExistence type="predicted"/>
<feature type="transmembrane region" description="Helical" evidence="2">
    <location>
        <begin position="45"/>
        <end position="64"/>
    </location>
</feature>
<name>A0A975A2C4_9BACT</name>
<dbReference type="Proteomes" id="UP000662783">
    <property type="component" value="Chromosome"/>
</dbReference>
<feature type="transmembrane region" description="Helical" evidence="2">
    <location>
        <begin position="178"/>
        <end position="197"/>
    </location>
</feature>
<keyword evidence="2" id="KW-0812">Transmembrane</keyword>
<feature type="transmembrane region" description="Helical" evidence="2">
    <location>
        <begin position="249"/>
        <end position="271"/>
    </location>
</feature>
<keyword evidence="1" id="KW-0378">Hydrolase</keyword>
<dbReference type="GO" id="GO:0016791">
    <property type="term" value="F:phosphatase activity"/>
    <property type="evidence" value="ECO:0007669"/>
    <property type="project" value="TreeGrafter"/>
</dbReference>
<evidence type="ECO:0000313" key="5">
    <source>
        <dbReference type="Proteomes" id="UP000662783"/>
    </source>
</evidence>
<protein>
    <submittedName>
        <fullName evidence="4">Serine/threonine-protein phosphatase</fullName>
    </submittedName>
</protein>
<dbReference type="Gene3D" id="3.30.450.40">
    <property type="match status" value="1"/>
</dbReference>
<dbReference type="InterPro" id="IPR001932">
    <property type="entry name" value="PPM-type_phosphatase-like_dom"/>
</dbReference>
<feature type="transmembrane region" description="Helical" evidence="2">
    <location>
        <begin position="209"/>
        <end position="229"/>
    </location>
</feature>
<dbReference type="AlphaFoldDB" id="A0A975A2C4"/>
<dbReference type="InterPro" id="IPR036457">
    <property type="entry name" value="PPM-type-like_dom_sf"/>
</dbReference>
<keyword evidence="2" id="KW-0472">Membrane</keyword>